<reference evidence="1" key="1">
    <citation type="submission" date="2014-11" db="EMBL/GenBank/DDBJ databases">
        <authorList>
            <person name="Amaro Gonzalez C."/>
        </authorList>
    </citation>
    <scope>NUCLEOTIDE SEQUENCE</scope>
</reference>
<reference evidence="1" key="2">
    <citation type="journal article" date="2015" name="Fish Shellfish Immunol.">
        <title>Early steps in the European eel (Anguilla anguilla)-Vibrio vulnificus interaction in the gills: Role of the RtxA13 toxin.</title>
        <authorList>
            <person name="Callol A."/>
            <person name="Pajuelo D."/>
            <person name="Ebbesson L."/>
            <person name="Teles M."/>
            <person name="MacKenzie S."/>
            <person name="Amaro C."/>
        </authorList>
    </citation>
    <scope>NUCLEOTIDE SEQUENCE</scope>
</reference>
<sequence length="42" mass="4881">MLAILLQSNVPDRTQSNVKNVLWQCCISLSYHYITKALRIVF</sequence>
<name>A0A0E9S1I4_ANGAN</name>
<proteinExistence type="predicted"/>
<dbReference type="AlphaFoldDB" id="A0A0E9S1I4"/>
<protein>
    <submittedName>
        <fullName evidence="1">Uncharacterized protein</fullName>
    </submittedName>
</protein>
<accession>A0A0E9S1I4</accession>
<dbReference type="EMBL" id="GBXM01074209">
    <property type="protein sequence ID" value="JAH34368.1"/>
    <property type="molecule type" value="Transcribed_RNA"/>
</dbReference>
<evidence type="ECO:0000313" key="1">
    <source>
        <dbReference type="EMBL" id="JAH34368.1"/>
    </source>
</evidence>
<organism evidence="1">
    <name type="scientific">Anguilla anguilla</name>
    <name type="common">European freshwater eel</name>
    <name type="synonym">Muraena anguilla</name>
    <dbReference type="NCBI Taxonomy" id="7936"/>
    <lineage>
        <taxon>Eukaryota</taxon>
        <taxon>Metazoa</taxon>
        <taxon>Chordata</taxon>
        <taxon>Craniata</taxon>
        <taxon>Vertebrata</taxon>
        <taxon>Euteleostomi</taxon>
        <taxon>Actinopterygii</taxon>
        <taxon>Neopterygii</taxon>
        <taxon>Teleostei</taxon>
        <taxon>Anguilliformes</taxon>
        <taxon>Anguillidae</taxon>
        <taxon>Anguilla</taxon>
    </lineage>
</organism>